<keyword evidence="1" id="KW-0812">Transmembrane</keyword>
<protein>
    <submittedName>
        <fullName evidence="3">Tumor necrosis factor-like</fullName>
    </submittedName>
</protein>
<dbReference type="GO" id="GO:0016020">
    <property type="term" value="C:membrane"/>
    <property type="evidence" value="ECO:0007669"/>
    <property type="project" value="InterPro"/>
</dbReference>
<feature type="transmembrane region" description="Helical" evidence="1">
    <location>
        <begin position="41"/>
        <end position="66"/>
    </location>
</feature>
<evidence type="ECO:0000313" key="4">
    <source>
        <dbReference type="Proteomes" id="UP000693946"/>
    </source>
</evidence>
<name>A0AAV6R5N9_SOLSE</name>
<comment type="caution">
    <text evidence="3">The sequence shown here is derived from an EMBL/GenBank/DDBJ whole genome shotgun (WGS) entry which is preliminary data.</text>
</comment>
<evidence type="ECO:0000259" key="2">
    <source>
        <dbReference type="Pfam" id="PF00229"/>
    </source>
</evidence>
<sequence length="260" mass="29660">MMGPNPAGGTCGGDAERSLGNCDDTALILIKHCRNMRRQDLLLRLINLLVLTCAAFFICSTCAGSWTRQSSGEQTSTEEQRAVSLKQESQFPSEPATTKNNNQRFNIQLRSLSDSNTEVKWEVENLDMRSQYKEERRAIVIPHDGVYFIYARFQLACHREFPLKFSPLWVELNWWSEAYGPPQSLMQVKDGLLCENRSMGGGYRNVFVGQLFNLTTDYHDHMICIYGDSVCPLQFIARLKVQIIQTQCFGNSVKSRKPRD</sequence>
<dbReference type="InterPro" id="IPR006052">
    <property type="entry name" value="TNF_dom"/>
</dbReference>
<dbReference type="Pfam" id="PF00229">
    <property type="entry name" value="TNF"/>
    <property type="match status" value="1"/>
</dbReference>
<organism evidence="3 4">
    <name type="scientific">Solea senegalensis</name>
    <name type="common">Senegalese sole</name>
    <dbReference type="NCBI Taxonomy" id="28829"/>
    <lineage>
        <taxon>Eukaryota</taxon>
        <taxon>Metazoa</taxon>
        <taxon>Chordata</taxon>
        <taxon>Craniata</taxon>
        <taxon>Vertebrata</taxon>
        <taxon>Euteleostomi</taxon>
        <taxon>Actinopterygii</taxon>
        <taxon>Neopterygii</taxon>
        <taxon>Teleostei</taxon>
        <taxon>Neoteleostei</taxon>
        <taxon>Acanthomorphata</taxon>
        <taxon>Carangaria</taxon>
        <taxon>Pleuronectiformes</taxon>
        <taxon>Pleuronectoidei</taxon>
        <taxon>Soleidae</taxon>
        <taxon>Solea</taxon>
    </lineage>
</organism>
<dbReference type="GO" id="GO:0006955">
    <property type="term" value="P:immune response"/>
    <property type="evidence" value="ECO:0007669"/>
    <property type="project" value="InterPro"/>
</dbReference>
<proteinExistence type="predicted"/>
<keyword evidence="1" id="KW-0472">Membrane</keyword>
<evidence type="ECO:0000256" key="1">
    <source>
        <dbReference type="SAM" id="Phobius"/>
    </source>
</evidence>
<dbReference type="AlphaFoldDB" id="A0AAV6R5N9"/>
<gene>
    <name evidence="3" type="ORF">JOB18_048008</name>
</gene>
<reference evidence="3 4" key="1">
    <citation type="journal article" date="2021" name="Sci. Rep.">
        <title>Chromosome anchoring in Senegalese sole (Solea senegalensis) reveals sex-associated markers and genome rearrangements in flatfish.</title>
        <authorList>
            <person name="Guerrero-Cozar I."/>
            <person name="Gomez-Garrido J."/>
            <person name="Berbel C."/>
            <person name="Martinez-Blanch J.F."/>
            <person name="Alioto T."/>
            <person name="Claros M.G."/>
            <person name="Gagnaire P.A."/>
            <person name="Manchado M."/>
        </authorList>
    </citation>
    <scope>NUCLEOTIDE SEQUENCE [LARGE SCALE GENOMIC DNA]</scope>
    <source>
        <strain evidence="3">Sse05_10M</strain>
    </source>
</reference>
<keyword evidence="4" id="KW-1185">Reference proteome</keyword>
<dbReference type="Proteomes" id="UP000693946">
    <property type="component" value="Linkage Group LG21"/>
</dbReference>
<dbReference type="EMBL" id="JAGKHQ010000014">
    <property type="protein sequence ID" value="KAG7499740.1"/>
    <property type="molecule type" value="Genomic_DNA"/>
</dbReference>
<evidence type="ECO:0000313" key="3">
    <source>
        <dbReference type="EMBL" id="KAG7499740.1"/>
    </source>
</evidence>
<keyword evidence="1" id="KW-1133">Transmembrane helix</keyword>
<dbReference type="GO" id="GO:0005164">
    <property type="term" value="F:tumor necrosis factor receptor binding"/>
    <property type="evidence" value="ECO:0007669"/>
    <property type="project" value="InterPro"/>
</dbReference>
<accession>A0AAV6R5N9</accession>
<feature type="domain" description="THD" evidence="2">
    <location>
        <begin position="128"/>
        <end position="215"/>
    </location>
</feature>